<reference evidence="1" key="1">
    <citation type="journal article" date="2014" name="Front. Microbiol.">
        <title>High frequency of phylogenetically diverse reductive dehalogenase-homologous genes in deep subseafloor sedimentary metagenomes.</title>
        <authorList>
            <person name="Kawai M."/>
            <person name="Futagami T."/>
            <person name="Toyoda A."/>
            <person name="Takaki Y."/>
            <person name="Nishi S."/>
            <person name="Hori S."/>
            <person name="Arai W."/>
            <person name="Tsubouchi T."/>
            <person name="Morono Y."/>
            <person name="Uchiyama I."/>
            <person name="Ito T."/>
            <person name="Fujiyama A."/>
            <person name="Inagaki F."/>
            <person name="Takami H."/>
        </authorList>
    </citation>
    <scope>NUCLEOTIDE SEQUENCE</scope>
    <source>
        <strain evidence="1">Expedition CK06-06</strain>
    </source>
</reference>
<organism evidence="1">
    <name type="scientific">marine sediment metagenome</name>
    <dbReference type="NCBI Taxonomy" id="412755"/>
    <lineage>
        <taxon>unclassified sequences</taxon>
        <taxon>metagenomes</taxon>
        <taxon>ecological metagenomes</taxon>
    </lineage>
</organism>
<gene>
    <name evidence="1" type="ORF">S03H2_40408</name>
</gene>
<sequence length="55" mass="6258">MVRKYALILILVFVYLTGCFGNNKNRPCCKPGKPAGIVEYLQEQNLQELGSIEVW</sequence>
<proteinExistence type="predicted"/>
<feature type="non-terminal residue" evidence="1">
    <location>
        <position position="55"/>
    </location>
</feature>
<dbReference type="EMBL" id="BARU01025051">
    <property type="protein sequence ID" value="GAH56395.1"/>
    <property type="molecule type" value="Genomic_DNA"/>
</dbReference>
<evidence type="ECO:0000313" key="1">
    <source>
        <dbReference type="EMBL" id="GAH56395.1"/>
    </source>
</evidence>
<dbReference type="AlphaFoldDB" id="X1HH49"/>
<name>X1HH49_9ZZZZ</name>
<comment type="caution">
    <text evidence="1">The sequence shown here is derived from an EMBL/GenBank/DDBJ whole genome shotgun (WGS) entry which is preliminary data.</text>
</comment>
<accession>X1HH49</accession>
<protein>
    <submittedName>
        <fullName evidence="1">Uncharacterized protein</fullName>
    </submittedName>
</protein>